<dbReference type="Proteomes" id="UP000537862">
    <property type="component" value="Unassembled WGS sequence"/>
</dbReference>
<evidence type="ECO:0000256" key="1">
    <source>
        <dbReference type="SAM" id="SignalP"/>
    </source>
</evidence>
<evidence type="ECO:0000313" key="3">
    <source>
        <dbReference type="Proteomes" id="UP000537862"/>
    </source>
</evidence>
<dbReference type="PIRSF" id="PIRSF020555">
    <property type="entry name" value="UCP020555"/>
    <property type="match status" value="1"/>
</dbReference>
<gene>
    <name evidence="2" type="ORF">HKX39_06890</name>
</gene>
<dbReference type="AlphaFoldDB" id="A0A849P6E2"/>
<organism evidence="2 3">
    <name type="scientific">Pelistega suis</name>
    <dbReference type="NCBI Taxonomy" id="1631957"/>
    <lineage>
        <taxon>Bacteria</taxon>
        <taxon>Pseudomonadati</taxon>
        <taxon>Pseudomonadota</taxon>
        <taxon>Betaproteobacteria</taxon>
        <taxon>Burkholderiales</taxon>
        <taxon>Alcaligenaceae</taxon>
        <taxon>Pelistega</taxon>
    </lineage>
</organism>
<keyword evidence="1" id="KW-0732">Signal</keyword>
<evidence type="ECO:0000313" key="2">
    <source>
        <dbReference type="EMBL" id="NOL51894.1"/>
    </source>
</evidence>
<proteinExistence type="predicted"/>
<reference evidence="2 3" key="1">
    <citation type="submission" date="2020-05" db="EMBL/GenBank/DDBJ databases">
        <authorList>
            <person name="Niu N."/>
        </authorList>
    </citation>
    <scope>NUCLEOTIDE SEQUENCE [LARGE SCALE GENOMIC DNA]</scope>
    <source>
        <strain evidence="2 3">3340-03</strain>
    </source>
</reference>
<feature type="signal peptide" evidence="1">
    <location>
        <begin position="1"/>
        <end position="22"/>
    </location>
</feature>
<protein>
    <submittedName>
        <fullName evidence="2">DUF4810 domain-containing protein</fullName>
    </submittedName>
</protein>
<dbReference type="EMBL" id="JABGBN010000005">
    <property type="protein sequence ID" value="NOL51894.1"/>
    <property type="molecule type" value="Genomic_DNA"/>
</dbReference>
<name>A0A849P6E2_9BURK</name>
<keyword evidence="3" id="KW-1185">Reference proteome</keyword>
<dbReference type="RefSeq" id="WP_171680595.1">
    <property type="nucleotide sequence ID" value="NZ_JABGBN010000005.1"/>
</dbReference>
<accession>A0A849P6E2</accession>
<dbReference type="InterPro" id="IPR014508">
    <property type="entry name" value="UCP020555_TPR-like"/>
</dbReference>
<feature type="chain" id="PRO_5032987030" evidence="1">
    <location>
        <begin position="23"/>
        <end position="129"/>
    </location>
</feature>
<sequence length="129" mass="14398">MQIKTIKLAVFTLLTLTLTACANKPTIYYWGKYPSTIQQALSDQATVSVDEQISLIEKDIQNANHTNKPLPPSMHAHLALLLSEVNKLDLAIKHLLIEKQLFPESSSFVDALITKLKQRSPASQTQTKN</sequence>
<dbReference type="Pfam" id="PF16068">
    <property type="entry name" value="DUF4810"/>
    <property type="match status" value="1"/>
</dbReference>
<comment type="caution">
    <text evidence="2">The sequence shown here is derived from an EMBL/GenBank/DDBJ whole genome shotgun (WGS) entry which is preliminary data.</text>
</comment>
<dbReference type="PROSITE" id="PS51257">
    <property type="entry name" value="PROKAR_LIPOPROTEIN"/>
    <property type="match status" value="1"/>
</dbReference>